<gene>
    <name evidence="3" type="ORF">IX39_13470</name>
</gene>
<keyword evidence="1" id="KW-0732">Signal</keyword>
<comment type="caution">
    <text evidence="3">The sequence shown here is derived from an EMBL/GenBank/DDBJ whole genome shotgun (WGS) entry which is preliminary data.</text>
</comment>
<name>A0A085Z1X9_9FLAO</name>
<dbReference type="InterPro" id="IPR011250">
    <property type="entry name" value="OMP/PagP_B-barrel"/>
</dbReference>
<organism evidence="3 4">
    <name type="scientific">Chryseobacterium formosense</name>
    <dbReference type="NCBI Taxonomy" id="236814"/>
    <lineage>
        <taxon>Bacteria</taxon>
        <taxon>Pseudomonadati</taxon>
        <taxon>Bacteroidota</taxon>
        <taxon>Flavobacteriia</taxon>
        <taxon>Flavobacteriales</taxon>
        <taxon>Weeksellaceae</taxon>
        <taxon>Chryseobacterium group</taxon>
        <taxon>Chryseobacterium</taxon>
    </lineage>
</organism>
<sequence length="212" mass="23090">MKKLISAAFIGFSVFASAQISLAGKANVLIPTSSASWKNFKTAATNAVEQKGKNITGFNVGLSLKIDLPTALYLMPEIYYTNFSNEVTVQNDANSEQTTIKAKNSRVDIPVLVGVNVLGDLLSAYAGPVGSFNLAKSDNFDNFIQKVDAKEFTVGYQLGVQSEIKKVILSARYEGAFSKDQRKFINNVAGSNQEIDYDNRSSLFLLGLGYKF</sequence>
<dbReference type="OrthoDB" id="1431594at2"/>
<dbReference type="eggNOG" id="COG3637">
    <property type="taxonomic scope" value="Bacteria"/>
</dbReference>
<proteinExistence type="predicted"/>
<dbReference type="STRING" id="236814.IX39_13470"/>
<feature type="chain" id="PRO_5001800427" description="Outer membrane protein beta-barrel domain-containing protein" evidence="1">
    <location>
        <begin position="19"/>
        <end position="212"/>
    </location>
</feature>
<feature type="domain" description="Outer membrane protein beta-barrel" evidence="2">
    <location>
        <begin position="46"/>
        <end position="178"/>
    </location>
</feature>
<reference evidence="3 4" key="1">
    <citation type="submission" date="2014-07" db="EMBL/GenBank/DDBJ databases">
        <title>Genome of Chryseobacterium formosense LMG 24722.</title>
        <authorList>
            <person name="Pipes S.E."/>
            <person name="Stropko S.J."/>
            <person name="Newman J.D."/>
        </authorList>
    </citation>
    <scope>NUCLEOTIDE SEQUENCE [LARGE SCALE GENOMIC DNA]</scope>
    <source>
        <strain evidence="3 4">LMG 24722</strain>
    </source>
</reference>
<evidence type="ECO:0000313" key="4">
    <source>
        <dbReference type="Proteomes" id="UP000028713"/>
    </source>
</evidence>
<dbReference type="InterPro" id="IPR025665">
    <property type="entry name" value="Beta-barrel_OMP_2"/>
</dbReference>
<feature type="signal peptide" evidence="1">
    <location>
        <begin position="1"/>
        <end position="18"/>
    </location>
</feature>
<dbReference type="RefSeq" id="WP_034677653.1">
    <property type="nucleotide sequence ID" value="NZ_FPAP01000006.1"/>
</dbReference>
<dbReference type="InterPro" id="IPR000758">
    <property type="entry name" value="Enterovir_OMP"/>
</dbReference>
<accession>A0A085Z1X9</accession>
<dbReference type="EMBL" id="JPRP01000002">
    <property type="protein sequence ID" value="KFE98442.1"/>
    <property type="molecule type" value="Genomic_DNA"/>
</dbReference>
<dbReference type="Pfam" id="PF13568">
    <property type="entry name" value="OMP_b-brl_2"/>
    <property type="match status" value="1"/>
</dbReference>
<dbReference type="SUPFAM" id="SSF56925">
    <property type="entry name" value="OMPA-like"/>
    <property type="match status" value="1"/>
</dbReference>
<evidence type="ECO:0000256" key="1">
    <source>
        <dbReference type="SAM" id="SignalP"/>
    </source>
</evidence>
<keyword evidence="4" id="KW-1185">Reference proteome</keyword>
<evidence type="ECO:0000259" key="2">
    <source>
        <dbReference type="Pfam" id="PF13568"/>
    </source>
</evidence>
<dbReference type="GO" id="GO:0044384">
    <property type="term" value="C:host outer membrane"/>
    <property type="evidence" value="ECO:0007669"/>
    <property type="project" value="InterPro"/>
</dbReference>
<dbReference type="Proteomes" id="UP000028713">
    <property type="component" value="Unassembled WGS sequence"/>
</dbReference>
<protein>
    <recommendedName>
        <fullName evidence="2">Outer membrane protein beta-barrel domain-containing protein</fullName>
    </recommendedName>
</protein>
<dbReference type="AlphaFoldDB" id="A0A085Z1X9"/>
<dbReference type="PROSITE" id="PS00695">
    <property type="entry name" value="ENT_VIR_OMP_2"/>
    <property type="match status" value="1"/>
</dbReference>
<evidence type="ECO:0000313" key="3">
    <source>
        <dbReference type="EMBL" id="KFE98442.1"/>
    </source>
</evidence>